<sequence length="94" mass="9938">MQCAGYGAAVHALKSHLSSSRPVRLIAVSTPVRAFSWSETSARPSSDGSVRGAYPNLHLTALAVYLLTLTTSICGVGIVFMLMTDLTWISALLA</sequence>
<keyword evidence="1" id="KW-0472">Membrane</keyword>
<name>A0A165R308_9APHY</name>
<protein>
    <submittedName>
        <fullName evidence="2">Uncharacterized protein</fullName>
    </submittedName>
</protein>
<organism evidence="2 3">
    <name type="scientific">Daedalea quercina L-15889</name>
    <dbReference type="NCBI Taxonomy" id="1314783"/>
    <lineage>
        <taxon>Eukaryota</taxon>
        <taxon>Fungi</taxon>
        <taxon>Dikarya</taxon>
        <taxon>Basidiomycota</taxon>
        <taxon>Agaricomycotina</taxon>
        <taxon>Agaricomycetes</taxon>
        <taxon>Polyporales</taxon>
        <taxon>Fomitopsis</taxon>
    </lineage>
</organism>
<gene>
    <name evidence="2" type="ORF">DAEQUDRAFT_725494</name>
</gene>
<dbReference type="EMBL" id="KV429052">
    <property type="protein sequence ID" value="KZT70234.1"/>
    <property type="molecule type" value="Genomic_DNA"/>
</dbReference>
<dbReference type="AlphaFoldDB" id="A0A165R308"/>
<feature type="transmembrane region" description="Helical" evidence="1">
    <location>
        <begin position="62"/>
        <end position="83"/>
    </location>
</feature>
<evidence type="ECO:0000256" key="1">
    <source>
        <dbReference type="SAM" id="Phobius"/>
    </source>
</evidence>
<dbReference type="Proteomes" id="UP000076727">
    <property type="component" value="Unassembled WGS sequence"/>
</dbReference>
<evidence type="ECO:0000313" key="3">
    <source>
        <dbReference type="Proteomes" id="UP000076727"/>
    </source>
</evidence>
<keyword evidence="1" id="KW-1133">Transmembrane helix</keyword>
<evidence type="ECO:0000313" key="2">
    <source>
        <dbReference type="EMBL" id="KZT70234.1"/>
    </source>
</evidence>
<keyword evidence="1" id="KW-0812">Transmembrane</keyword>
<accession>A0A165R308</accession>
<proteinExistence type="predicted"/>
<keyword evidence="3" id="KW-1185">Reference proteome</keyword>
<reference evidence="2 3" key="1">
    <citation type="journal article" date="2016" name="Mol. Biol. Evol.">
        <title>Comparative Genomics of Early-Diverging Mushroom-Forming Fungi Provides Insights into the Origins of Lignocellulose Decay Capabilities.</title>
        <authorList>
            <person name="Nagy L.G."/>
            <person name="Riley R."/>
            <person name="Tritt A."/>
            <person name="Adam C."/>
            <person name="Daum C."/>
            <person name="Floudas D."/>
            <person name="Sun H."/>
            <person name="Yadav J.S."/>
            <person name="Pangilinan J."/>
            <person name="Larsson K.H."/>
            <person name="Matsuura K."/>
            <person name="Barry K."/>
            <person name="Labutti K."/>
            <person name="Kuo R."/>
            <person name="Ohm R.A."/>
            <person name="Bhattacharya S.S."/>
            <person name="Shirouzu T."/>
            <person name="Yoshinaga Y."/>
            <person name="Martin F.M."/>
            <person name="Grigoriev I.V."/>
            <person name="Hibbett D.S."/>
        </authorList>
    </citation>
    <scope>NUCLEOTIDE SEQUENCE [LARGE SCALE GENOMIC DNA]</scope>
    <source>
        <strain evidence="2 3">L-15889</strain>
    </source>
</reference>